<sequence>MNVSKRSITVKGTIIGGGIPLICTPLIGMDQDQILSELQNTLPKAPDLIEWRADFFSHLPNTDAVLDTLAGIQETIAQTPLLFTVRSQREGGEPIALSESDKLMLFEKVCGSGGIDLIDYELVNEKENIHHLSRVAEEAGVRLILSYHNFESTPVSSDILGKLLEAESRGADIAKVAVMPHSSQDLLTLLQATLTASQQLRIPLITMSMGGLGTLTRLAGWMFGSDVTFAIGKQGSAPGQIPIEELREVMQSIQQWAGGGQT</sequence>
<dbReference type="Gene3D" id="3.20.20.70">
    <property type="entry name" value="Aldolase class I"/>
    <property type="match status" value="1"/>
</dbReference>
<comment type="caution">
    <text evidence="6">The sequence shown here is derived from an EMBL/GenBank/DDBJ whole genome shotgun (WGS) entry which is preliminary data.</text>
</comment>
<feature type="binding site" evidence="5">
    <location>
        <position position="217"/>
    </location>
    <ligand>
        <name>3-dehydroquinate</name>
        <dbReference type="ChEBI" id="CHEBI:32364"/>
    </ligand>
</feature>
<dbReference type="Proteomes" id="UP000241639">
    <property type="component" value="Unassembled WGS sequence"/>
</dbReference>
<protein>
    <recommendedName>
        <fullName evidence="5">3-dehydroquinate dehydratase</fullName>
        <shortName evidence="5">3-dehydroquinase</shortName>
        <ecNumber evidence="5">4.2.1.10</ecNumber>
    </recommendedName>
    <alternativeName>
        <fullName evidence="5">Type I DHQase</fullName>
    </alternativeName>
    <alternativeName>
        <fullName evidence="5">Type I dehydroquinase</fullName>
        <shortName evidence="5">DHQ1</shortName>
    </alternativeName>
</protein>
<dbReference type="RefSeq" id="WP_107725237.1">
    <property type="nucleotide sequence ID" value="NZ_PZZP01000001.1"/>
</dbReference>
<evidence type="ECO:0000256" key="4">
    <source>
        <dbReference type="ARBA" id="ARBA00023270"/>
    </source>
</evidence>
<comment type="function">
    <text evidence="5">Involved in the third step of the chorismate pathway, which leads to the biosynthesis of aromatic amino acids. Catalyzes the cis-dehydration of 3-dehydroquinate (DHQ) and introduces the first double bond of the aromatic ring to yield 3-dehydroshikimate.</text>
</comment>
<gene>
    <name evidence="5" type="primary">aroD</name>
    <name evidence="6" type="ORF">C8J48_1011</name>
</gene>
<keyword evidence="7" id="KW-1185">Reference proteome</keyword>
<feature type="binding site" evidence="5">
    <location>
        <begin position="50"/>
        <end position="52"/>
    </location>
    <ligand>
        <name>3-dehydroquinate</name>
        <dbReference type="ChEBI" id="CHEBI:32364"/>
    </ligand>
</feature>
<dbReference type="GO" id="GO:0009423">
    <property type="term" value="P:chorismate biosynthetic process"/>
    <property type="evidence" value="ECO:0007669"/>
    <property type="project" value="UniProtKB-UniRule"/>
</dbReference>
<dbReference type="UniPathway" id="UPA00053">
    <property type="reaction ID" value="UER00086"/>
</dbReference>
<keyword evidence="4 5" id="KW-0704">Schiff base</keyword>
<dbReference type="InterPro" id="IPR013785">
    <property type="entry name" value="Aldolase_TIM"/>
</dbReference>
<feature type="binding site" evidence="5">
    <location>
        <position position="240"/>
    </location>
    <ligand>
        <name>3-dehydroquinate</name>
        <dbReference type="ChEBI" id="CHEBI:32364"/>
    </ligand>
</feature>
<comment type="caution">
    <text evidence="5">Lacks conserved residue(s) required for the propagation of feature annotation.</text>
</comment>
<feature type="binding site" evidence="5">
    <location>
        <position position="236"/>
    </location>
    <ligand>
        <name>3-dehydroquinate</name>
        <dbReference type="ChEBI" id="CHEBI:32364"/>
    </ligand>
</feature>
<comment type="subunit">
    <text evidence="5">Homodimer.</text>
</comment>
<dbReference type="InterPro" id="IPR001381">
    <property type="entry name" value="DHquinase_I"/>
</dbReference>
<dbReference type="HAMAP" id="MF_00214">
    <property type="entry name" value="AroD"/>
    <property type="match status" value="1"/>
</dbReference>
<dbReference type="NCBIfam" id="TIGR01093">
    <property type="entry name" value="aroD"/>
    <property type="match status" value="1"/>
</dbReference>
<proteinExistence type="inferred from homology"/>
<keyword evidence="5" id="KW-0028">Amino-acid biosynthesis</keyword>
<dbReference type="GO" id="GO:0008652">
    <property type="term" value="P:amino acid biosynthetic process"/>
    <property type="evidence" value="ECO:0007669"/>
    <property type="project" value="UniProtKB-KW"/>
</dbReference>
<evidence type="ECO:0000256" key="5">
    <source>
        <dbReference type="HAMAP-Rule" id="MF_00214"/>
    </source>
</evidence>
<dbReference type="OrthoDB" id="9813659at2"/>
<evidence type="ECO:0000256" key="2">
    <source>
        <dbReference type="ARBA" id="ARBA00023141"/>
    </source>
</evidence>
<reference evidence="6 7" key="1">
    <citation type="submission" date="2018-04" db="EMBL/GenBank/DDBJ databases">
        <title>Genomic Encyclopedia of Archaeal and Bacterial Type Strains, Phase II (KMG-II): from individual species to whole genera.</title>
        <authorList>
            <person name="Goeker M."/>
        </authorList>
    </citation>
    <scope>NUCLEOTIDE SEQUENCE [LARGE SCALE GENOMIC DNA]</scope>
    <source>
        <strain evidence="6 7">DSM 45169</strain>
    </source>
</reference>
<feature type="binding site" evidence="5">
    <location>
        <position position="86"/>
    </location>
    <ligand>
        <name>3-dehydroquinate</name>
        <dbReference type="ChEBI" id="CHEBI:32364"/>
    </ligand>
</feature>
<dbReference type="PANTHER" id="PTHR43699:SF1">
    <property type="entry name" value="3-DEHYDROQUINATE DEHYDRATASE"/>
    <property type="match status" value="1"/>
</dbReference>
<dbReference type="InterPro" id="IPR050146">
    <property type="entry name" value="Type-I_3-dehydroquinase"/>
</dbReference>
<accession>A0A2T4Z962</accession>
<dbReference type="PANTHER" id="PTHR43699">
    <property type="entry name" value="3-DEHYDROQUINATE DEHYDRATASE"/>
    <property type="match status" value="1"/>
</dbReference>
<evidence type="ECO:0000256" key="3">
    <source>
        <dbReference type="ARBA" id="ARBA00023239"/>
    </source>
</evidence>
<evidence type="ECO:0000313" key="7">
    <source>
        <dbReference type="Proteomes" id="UP000241639"/>
    </source>
</evidence>
<dbReference type="SUPFAM" id="SSF51569">
    <property type="entry name" value="Aldolase"/>
    <property type="match status" value="1"/>
</dbReference>
<keyword evidence="2 5" id="KW-0057">Aromatic amino acid biosynthesis</keyword>
<dbReference type="EMBL" id="PZZP01000001">
    <property type="protein sequence ID" value="PTM58428.1"/>
    <property type="molecule type" value="Genomic_DNA"/>
</dbReference>
<dbReference type="GO" id="GO:0046279">
    <property type="term" value="P:3,4-dihydroxybenzoate biosynthetic process"/>
    <property type="evidence" value="ECO:0007669"/>
    <property type="project" value="TreeGrafter"/>
</dbReference>
<feature type="active site" description="Schiff-base intermediate with substrate" evidence="5">
    <location>
        <position position="175"/>
    </location>
</feature>
<organism evidence="6 7">
    <name type="scientific">Desmospora activa DSM 45169</name>
    <dbReference type="NCBI Taxonomy" id="1121389"/>
    <lineage>
        <taxon>Bacteria</taxon>
        <taxon>Bacillati</taxon>
        <taxon>Bacillota</taxon>
        <taxon>Bacilli</taxon>
        <taxon>Bacillales</taxon>
        <taxon>Thermoactinomycetaceae</taxon>
        <taxon>Desmospora</taxon>
    </lineage>
</organism>
<dbReference type="CDD" id="cd00502">
    <property type="entry name" value="DHQase_I"/>
    <property type="match status" value="1"/>
</dbReference>
<evidence type="ECO:0000313" key="6">
    <source>
        <dbReference type="EMBL" id="PTM58428.1"/>
    </source>
</evidence>
<name>A0A2T4Z962_9BACL</name>
<dbReference type="GO" id="GO:0003855">
    <property type="term" value="F:3-dehydroquinate dehydratase activity"/>
    <property type="evidence" value="ECO:0007669"/>
    <property type="project" value="UniProtKB-UniRule"/>
</dbReference>
<dbReference type="FunFam" id="3.20.20.70:FF:000047">
    <property type="entry name" value="3-dehydroquinate dehydratase"/>
    <property type="match status" value="1"/>
</dbReference>
<comment type="similarity">
    <text evidence="5">Belongs to the type-I 3-dehydroquinase family.</text>
</comment>
<keyword evidence="3 5" id="KW-0456">Lyase</keyword>
<evidence type="ECO:0000256" key="1">
    <source>
        <dbReference type="ARBA" id="ARBA00001864"/>
    </source>
</evidence>
<comment type="catalytic activity">
    <reaction evidence="1 5">
        <text>3-dehydroquinate = 3-dehydroshikimate + H2O</text>
        <dbReference type="Rhea" id="RHEA:21096"/>
        <dbReference type="ChEBI" id="CHEBI:15377"/>
        <dbReference type="ChEBI" id="CHEBI:16630"/>
        <dbReference type="ChEBI" id="CHEBI:32364"/>
        <dbReference type="EC" id="4.2.1.10"/>
    </reaction>
</comment>
<comment type="pathway">
    <text evidence="5">Metabolic intermediate biosynthesis; chorismate biosynthesis; chorismate from D-erythrose 4-phosphate and phosphoenolpyruvate: step 3/7.</text>
</comment>
<dbReference type="Pfam" id="PF01487">
    <property type="entry name" value="DHquinase_I"/>
    <property type="match status" value="1"/>
</dbReference>
<feature type="active site" description="Proton donor/acceptor" evidence="5">
    <location>
        <position position="148"/>
    </location>
</feature>
<dbReference type="GO" id="GO:0009073">
    <property type="term" value="P:aromatic amino acid family biosynthetic process"/>
    <property type="evidence" value="ECO:0007669"/>
    <property type="project" value="UniProtKB-KW"/>
</dbReference>
<dbReference type="AlphaFoldDB" id="A0A2T4Z962"/>
<dbReference type="EC" id="4.2.1.10" evidence="5"/>